<dbReference type="AlphaFoldDB" id="A0A1D6IHI1"/>
<dbReference type="STRING" id="4577.A0A1D6IHI1"/>
<dbReference type="EMBL" id="CM007650">
    <property type="protein sequence ID" value="ONM58959.1"/>
    <property type="molecule type" value="Genomic_DNA"/>
</dbReference>
<dbReference type="SMR" id="A0A1D6IHI1"/>
<sequence length="52" mass="5770">MTTLLENFNPHKAVKNIFDQRHEMIETGEGIGWAVGEALALLLLSLRGTMSD</sequence>
<evidence type="ECO:0000313" key="1">
    <source>
        <dbReference type="EMBL" id="ONM58959.1"/>
    </source>
</evidence>
<proteinExistence type="predicted"/>
<gene>
    <name evidence="1" type="ORF">ZEAMMB73_Zm00001d021889</name>
</gene>
<dbReference type="InParanoid" id="A0A1D6IHI1"/>
<protein>
    <submittedName>
        <fullName evidence="1">2-oxoglutarate dehydrogenase E1 component</fullName>
    </submittedName>
</protein>
<organism evidence="1">
    <name type="scientific">Zea mays</name>
    <name type="common">Maize</name>
    <dbReference type="NCBI Taxonomy" id="4577"/>
    <lineage>
        <taxon>Eukaryota</taxon>
        <taxon>Viridiplantae</taxon>
        <taxon>Streptophyta</taxon>
        <taxon>Embryophyta</taxon>
        <taxon>Tracheophyta</taxon>
        <taxon>Spermatophyta</taxon>
        <taxon>Magnoliopsida</taxon>
        <taxon>Liliopsida</taxon>
        <taxon>Poales</taxon>
        <taxon>Poaceae</taxon>
        <taxon>PACMAD clade</taxon>
        <taxon>Panicoideae</taxon>
        <taxon>Andropogonodae</taxon>
        <taxon>Andropogoneae</taxon>
        <taxon>Tripsacinae</taxon>
        <taxon>Zea</taxon>
    </lineage>
</organism>
<accession>A0A1D6IHI1</accession>
<dbReference type="Gene3D" id="3.40.50.12470">
    <property type="match status" value="1"/>
</dbReference>
<reference evidence="1" key="1">
    <citation type="submission" date="2015-12" db="EMBL/GenBank/DDBJ databases">
        <title>Update maize B73 reference genome by single molecule sequencing technologies.</title>
        <authorList>
            <consortium name="Maize Genome Sequencing Project"/>
            <person name="Ware D."/>
        </authorList>
    </citation>
    <scope>NUCLEOTIDE SEQUENCE [LARGE SCALE GENOMIC DNA]</scope>
    <source>
        <tissue evidence="1">Seedling</tissue>
    </source>
</reference>
<name>A0A1D6IHI1_MAIZE</name>